<protein>
    <submittedName>
        <fullName evidence="1">Uncharacterized protein</fullName>
    </submittedName>
</protein>
<reference evidence="1 2" key="1">
    <citation type="submission" date="2015-01" db="EMBL/GenBank/DDBJ databases">
        <title>Evolution of Trichinella species and genotypes.</title>
        <authorList>
            <person name="Korhonen P.K."/>
            <person name="Edoardo P."/>
            <person name="Giuseppe L.R."/>
            <person name="Gasser R.B."/>
        </authorList>
    </citation>
    <scope>NUCLEOTIDE SEQUENCE [LARGE SCALE GENOMIC DNA]</scope>
    <source>
        <strain evidence="1">ISS37</strain>
    </source>
</reference>
<sequence length="109" mass="12466">MFIAGFGSATLFRNERLFKKMPKCQGKHYMQCYLLLWSLILLNWPTGRDSKSMEVMVAFMHIWACIFFESPFEIYETYIVNENCKPGVAKVVNIDPLGSMGLSKGSIKA</sequence>
<organism evidence="1 2">
    <name type="scientific">Trichinella nelsoni</name>
    <dbReference type="NCBI Taxonomy" id="6336"/>
    <lineage>
        <taxon>Eukaryota</taxon>
        <taxon>Metazoa</taxon>
        <taxon>Ecdysozoa</taxon>
        <taxon>Nematoda</taxon>
        <taxon>Enoplea</taxon>
        <taxon>Dorylaimia</taxon>
        <taxon>Trichinellida</taxon>
        <taxon>Trichinellidae</taxon>
        <taxon>Trichinella</taxon>
    </lineage>
</organism>
<comment type="caution">
    <text evidence="1">The sequence shown here is derived from an EMBL/GenBank/DDBJ whole genome shotgun (WGS) entry which is preliminary data.</text>
</comment>
<keyword evidence="2" id="KW-1185">Reference proteome</keyword>
<name>A0A0V0RF88_9BILA</name>
<evidence type="ECO:0000313" key="1">
    <source>
        <dbReference type="EMBL" id="KRX12901.1"/>
    </source>
</evidence>
<proteinExistence type="predicted"/>
<dbReference type="EMBL" id="JYDL01000249">
    <property type="protein sequence ID" value="KRX12901.1"/>
    <property type="molecule type" value="Genomic_DNA"/>
</dbReference>
<evidence type="ECO:0000313" key="2">
    <source>
        <dbReference type="Proteomes" id="UP000054630"/>
    </source>
</evidence>
<accession>A0A0V0RF88</accession>
<dbReference type="Proteomes" id="UP000054630">
    <property type="component" value="Unassembled WGS sequence"/>
</dbReference>
<dbReference type="AlphaFoldDB" id="A0A0V0RF88"/>
<gene>
    <name evidence="1" type="ORF">T07_2857</name>
</gene>